<dbReference type="AlphaFoldDB" id="A0A084VA11"/>
<proteinExistence type="predicted"/>
<keyword evidence="4" id="KW-1185">Reference proteome</keyword>
<dbReference type="EMBL" id="KE523931">
    <property type="protein sequence ID" value="KFB34805.1"/>
    <property type="molecule type" value="Genomic_DNA"/>
</dbReference>
<reference evidence="3" key="2">
    <citation type="submission" date="2020-05" db="UniProtKB">
        <authorList>
            <consortium name="EnsemblMetazoa"/>
        </authorList>
    </citation>
    <scope>IDENTIFICATION</scope>
</reference>
<protein>
    <submittedName>
        <fullName evidence="2 3">Uncharacterized protein</fullName>
    </submittedName>
</protein>
<name>A0A084VA11_ANOSI</name>
<sequence length="123" mass="13533">MLKLGVCRRLKVLPGLSGAVLIGGVCNLCNSSSAQEGKAEKKEAPPTRRGLAKGGKCLRSISVIVAQVESRFEVSFAGKRPNSGPVSERCPPATEREFPRPICVWEEKWVTRQRSEWRRSPAE</sequence>
<evidence type="ECO:0000313" key="3">
    <source>
        <dbReference type="EnsemblMetazoa" id="ASIC000224-PA"/>
    </source>
</evidence>
<dbReference type="EnsemblMetazoa" id="ASIC000224-RA">
    <property type="protein sequence ID" value="ASIC000224-PA"/>
    <property type="gene ID" value="ASIC000224"/>
</dbReference>
<accession>A0A084VA11</accession>
<organism evidence="2">
    <name type="scientific">Anopheles sinensis</name>
    <name type="common">Mosquito</name>
    <dbReference type="NCBI Taxonomy" id="74873"/>
    <lineage>
        <taxon>Eukaryota</taxon>
        <taxon>Metazoa</taxon>
        <taxon>Ecdysozoa</taxon>
        <taxon>Arthropoda</taxon>
        <taxon>Hexapoda</taxon>
        <taxon>Insecta</taxon>
        <taxon>Pterygota</taxon>
        <taxon>Neoptera</taxon>
        <taxon>Endopterygota</taxon>
        <taxon>Diptera</taxon>
        <taxon>Nematocera</taxon>
        <taxon>Culicoidea</taxon>
        <taxon>Culicidae</taxon>
        <taxon>Anophelinae</taxon>
        <taxon>Anopheles</taxon>
    </lineage>
</organism>
<dbReference type="Proteomes" id="UP000030765">
    <property type="component" value="Unassembled WGS sequence"/>
</dbReference>
<evidence type="ECO:0000256" key="1">
    <source>
        <dbReference type="SAM" id="MobiDB-lite"/>
    </source>
</evidence>
<evidence type="ECO:0000313" key="2">
    <source>
        <dbReference type="EMBL" id="KFB34805.1"/>
    </source>
</evidence>
<dbReference type="EMBL" id="ATLV01001015">
    <property type="status" value="NOT_ANNOTATED_CDS"/>
    <property type="molecule type" value="Genomic_DNA"/>
</dbReference>
<gene>
    <name evidence="2" type="ORF">ZHAS_00000224</name>
</gene>
<feature type="region of interest" description="Disordered" evidence="1">
    <location>
        <begin position="34"/>
        <end position="53"/>
    </location>
</feature>
<evidence type="ECO:0000313" key="4">
    <source>
        <dbReference type="Proteomes" id="UP000030765"/>
    </source>
</evidence>
<feature type="compositionally biased region" description="Basic and acidic residues" evidence="1">
    <location>
        <begin position="37"/>
        <end position="46"/>
    </location>
</feature>
<dbReference type="VEuPathDB" id="VectorBase:ASIC000224"/>
<reference evidence="2 4" key="1">
    <citation type="journal article" date="2014" name="BMC Genomics">
        <title>Genome sequence of Anopheles sinensis provides insight into genetics basis of mosquito competence for malaria parasites.</title>
        <authorList>
            <person name="Zhou D."/>
            <person name="Zhang D."/>
            <person name="Ding G."/>
            <person name="Shi L."/>
            <person name="Hou Q."/>
            <person name="Ye Y."/>
            <person name="Xu Y."/>
            <person name="Zhou H."/>
            <person name="Xiong C."/>
            <person name="Li S."/>
            <person name="Yu J."/>
            <person name="Hong S."/>
            <person name="Yu X."/>
            <person name="Zou P."/>
            <person name="Chen C."/>
            <person name="Chang X."/>
            <person name="Wang W."/>
            <person name="Lv Y."/>
            <person name="Sun Y."/>
            <person name="Ma L."/>
            <person name="Shen B."/>
            <person name="Zhu C."/>
        </authorList>
    </citation>
    <scope>NUCLEOTIDE SEQUENCE [LARGE SCALE GENOMIC DNA]</scope>
</reference>